<keyword evidence="2" id="KW-1185">Reference proteome</keyword>
<dbReference type="AlphaFoldDB" id="A0A386HMP0"/>
<dbReference type="EMBL" id="CP032489">
    <property type="protein sequence ID" value="AYD46899.1"/>
    <property type="molecule type" value="Genomic_DNA"/>
</dbReference>
<reference evidence="1 2" key="1">
    <citation type="submission" date="2018-09" db="EMBL/GenBank/DDBJ databases">
        <title>Arachidicoccus sp. nov., a bacterium isolated from soil.</title>
        <authorList>
            <person name="Weon H.-Y."/>
            <person name="Kwon S.-W."/>
            <person name="Lee S.A."/>
        </authorList>
    </citation>
    <scope>NUCLEOTIDE SEQUENCE [LARGE SCALE GENOMIC DNA]</scope>
    <source>
        <strain evidence="1 2">KIS59-12</strain>
    </source>
</reference>
<dbReference type="InterPro" id="IPR013783">
    <property type="entry name" value="Ig-like_fold"/>
</dbReference>
<dbReference type="SUPFAM" id="SSF49265">
    <property type="entry name" value="Fibronectin type III"/>
    <property type="match status" value="1"/>
</dbReference>
<dbReference type="KEGG" id="ark:D6B99_04280"/>
<dbReference type="InterPro" id="IPR036116">
    <property type="entry name" value="FN3_sf"/>
</dbReference>
<organism evidence="1 2">
    <name type="scientific">Arachidicoccus soli</name>
    <dbReference type="NCBI Taxonomy" id="2341117"/>
    <lineage>
        <taxon>Bacteria</taxon>
        <taxon>Pseudomonadati</taxon>
        <taxon>Bacteroidota</taxon>
        <taxon>Chitinophagia</taxon>
        <taxon>Chitinophagales</taxon>
        <taxon>Chitinophagaceae</taxon>
        <taxon>Arachidicoccus</taxon>
    </lineage>
</organism>
<proteinExistence type="predicted"/>
<accession>A0A386HMP0</accession>
<dbReference type="OrthoDB" id="666371at2"/>
<sequence>MTKIRTNFSKLTDETLVVDAQHIVDSMTDNAAFATPKPTLEEVQTALTTYTTALAVAVDGGAIAIANKNAAKMALEQLLSNLGVYVQFTALGDDQALMSSGFPLRKTPAPVGKLPVGETVIAVSNYIGEVSLSVNTIKGASSYMWQYQKTDATDGIWHSLPVTKTHTTISGLESATEYSFKVAGVGANPSLNYSKVVKCVII</sequence>
<gene>
    <name evidence="1" type="ORF">D6B99_04280</name>
</gene>
<dbReference type="Proteomes" id="UP000266118">
    <property type="component" value="Chromosome"/>
</dbReference>
<name>A0A386HMP0_9BACT</name>
<evidence type="ECO:0008006" key="3">
    <source>
        <dbReference type="Google" id="ProtNLM"/>
    </source>
</evidence>
<dbReference type="Gene3D" id="2.60.40.10">
    <property type="entry name" value="Immunoglobulins"/>
    <property type="match status" value="1"/>
</dbReference>
<evidence type="ECO:0000313" key="1">
    <source>
        <dbReference type="EMBL" id="AYD46899.1"/>
    </source>
</evidence>
<protein>
    <recommendedName>
        <fullName evidence="3">Fibronectin type III domain-containing protein</fullName>
    </recommendedName>
</protein>
<evidence type="ECO:0000313" key="2">
    <source>
        <dbReference type="Proteomes" id="UP000266118"/>
    </source>
</evidence>